<proteinExistence type="predicted"/>
<evidence type="ECO:0000313" key="3">
    <source>
        <dbReference type="Proteomes" id="UP000313312"/>
    </source>
</evidence>
<keyword evidence="1" id="KW-0812">Transmembrane</keyword>
<dbReference type="AlphaFoldDB" id="A0A5C4TJY1"/>
<dbReference type="EMBL" id="QFCR01000008">
    <property type="protein sequence ID" value="TNK90534.1"/>
    <property type="molecule type" value="Genomic_DNA"/>
</dbReference>
<reference evidence="2 3" key="1">
    <citation type="submission" date="2018-05" db="EMBL/GenBank/DDBJ databases">
        <title>Lactobacillus sanfranciscensis Ah4 draft denome sequence.</title>
        <authorList>
            <person name="Zhang G."/>
        </authorList>
    </citation>
    <scope>NUCLEOTIDE SEQUENCE [LARGE SCALE GENOMIC DNA]</scope>
    <source>
        <strain evidence="2 3">Ah4</strain>
    </source>
</reference>
<sequence length="76" mass="8687">MLIGNYLPTVSYQFEKQTHPFYRGTELSWNRTKRVLGKSFFFGGLLMLLIVLFSSKVAFGIMLSTLVIVIINALKK</sequence>
<name>A0A5C4TJY1_FRUSA</name>
<feature type="transmembrane region" description="Helical" evidence="1">
    <location>
        <begin position="57"/>
        <end position="74"/>
    </location>
</feature>
<keyword evidence="1" id="KW-0472">Membrane</keyword>
<gene>
    <name evidence="2" type="ORF">DID87_03700</name>
</gene>
<comment type="caution">
    <text evidence="2">The sequence shown here is derived from an EMBL/GenBank/DDBJ whole genome shotgun (WGS) entry which is preliminary data.</text>
</comment>
<dbReference type="RefSeq" id="WP_056958067.1">
    <property type="nucleotide sequence ID" value="NZ_BAAAXT010000018.1"/>
</dbReference>
<protein>
    <recommendedName>
        <fullName evidence="4">SdpI family protein</fullName>
    </recommendedName>
</protein>
<organism evidence="2 3">
    <name type="scientific">Fructilactobacillus sanfranciscensis</name>
    <name type="common">Lactobacillus sanfranciscensis</name>
    <dbReference type="NCBI Taxonomy" id="1625"/>
    <lineage>
        <taxon>Bacteria</taxon>
        <taxon>Bacillati</taxon>
        <taxon>Bacillota</taxon>
        <taxon>Bacilli</taxon>
        <taxon>Lactobacillales</taxon>
        <taxon>Lactobacillaceae</taxon>
        <taxon>Fructilactobacillus</taxon>
    </lineage>
</organism>
<feature type="transmembrane region" description="Helical" evidence="1">
    <location>
        <begin position="35"/>
        <end position="51"/>
    </location>
</feature>
<keyword evidence="1" id="KW-1133">Transmembrane helix</keyword>
<dbReference type="Proteomes" id="UP000313312">
    <property type="component" value="Unassembled WGS sequence"/>
</dbReference>
<accession>A0A5C4TJY1</accession>
<evidence type="ECO:0008006" key="4">
    <source>
        <dbReference type="Google" id="ProtNLM"/>
    </source>
</evidence>
<evidence type="ECO:0000256" key="1">
    <source>
        <dbReference type="SAM" id="Phobius"/>
    </source>
</evidence>
<evidence type="ECO:0000313" key="2">
    <source>
        <dbReference type="EMBL" id="TNK90534.1"/>
    </source>
</evidence>